<keyword evidence="2" id="KW-1185">Reference proteome</keyword>
<name>A6TQU8_ALKMQ</name>
<gene>
    <name evidence="1" type="ordered locus">Amet_2412</name>
</gene>
<reference evidence="2" key="1">
    <citation type="journal article" date="2016" name="Genome Announc.">
        <title>Complete genome sequence of Alkaliphilus metalliredigens strain QYMF, an alkaliphilic and metal-reducing bacterium isolated from borax-contaminated leachate ponds.</title>
        <authorList>
            <person name="Hwang C."/>
            <person name="Copeland A."/>
            <person name="Lucas S."/>
            <person name="Lapidus A."/>
            <person name="Barry K."/>
            <person name="Detter J.C."/>
            <person name="Glavina Del Rio T."/>
            <person name="Hammon N."/>
            <person name="Israni S."/>
            <person name="Dalin E."/>
            <person name="Tice H."/>
            <person name="Pitluck S."/>
            <person name="Chertkov O."/>
            <person name="Brettin T."/>
            <person name="Bruce D."/>
            <person name="Han C."/>
            <person name="Schmutz J."/>
            <person name="Larimer F."/>
            <person name="Land M.L."/>
            <person name="Hauser L."/>
            <person name="Kyrpides N."/>
            <person name="Mikhailova N."/>
            <person name="Ye Q."/>
            <person name="Zhou J."/>
            <person name="Richardson P."/>
            <person name="Fields M.W."/>
        </authorList>
    </citation>
    <scope>NUCLEOTIDE SEQUENCE [LARGE SCALE GENOMIC DNA]</scope>
    <source>
        <strain evidence="2">QYMF</strain>
    </source>
</reference>
<dbReference type="AlphaFoldDB" id="A6TQU8"/>
<protein>
    <submittedName>
        <fullName evidence="1">Phage portal protein</fullName>
    </submittedName>
</protein>
<dbReference type="STRING" id="293826.Amet_2412"/>
<organism evidence="1 2">
    <name type="scientific">Alkaliphilus metalliredigens (strain QYMF)</name>
    <dbReference type="NCBI Taxonomy" id="293826"/>
    <lineage>
        <taxon>Bacteria</taxon>
        <taxon>Bacillati</taxon>
        <taxon>Bacillota</taxon>
        <taxon>Clostridia</taxon>
        <taxon>Peptostreptococcales</taxon>
        <taxon>Natronincolaceae</taxon>
        <taxon>Alkaliphilus</taxon>
    </lineage>
</organism>
<dbReference type="HOGENOM" id="CLU_054194_1_0_9"/>
<dbReference type="Proteomes" id="UP000001572">
    <property type="component" value="Chromosome"/>
</dbReference>
<dbReference type="InterPro" id="IPR006944">
    <property type="entry name" value="Phage/GTA_portal"/>
</dbReference>
<dbReference type="Pfam" id="PF04860">
    <property type="entry name" value="Phage_portal"/>
    <property type="match status" value="1"/>
</dbReference>
<sequence length="413" mass="47153">MILKSLFRTRNPSNMNYATMLNGNTPIFSQFGDNIYSSDVVQMCIDCIATECSKLQPKHVRLDKNDMQVNVKGSLNRLFKFAPNELMTTRDFIEKIIWLLYMNYNAFIYPVFEYKGPKGSRAKEYKALYPLNPIQVDYLQDQTGKLFVKFYFNGGQDFTLPYSDVIHLRKKFSVNDIMGGGLNGQPDNVALLKVLEINDTVLQGLEKAIKTSLSIRGILKISTMMDDEKQKKERERFEKAVSSGTTGILPMDLKGEYTDLKVDPKLIDKDTLEFLQNKVLNYYGVSVPILSGDFTDEQYQAFYEKTLEPIVISLGQAFSKTIFSTGEIDRGNEIVFYPEKLLFTNTKNRIAVADILGNRGALTNNDLLELFGYPPYEGGTERFMSLNYIHTSLANEYQMKRAGMKEREVDKDA</sequence>
<dbReference type="RefSeq" id="WP_012063541.1">
    <property type="nucleotide sequence ID" value="NC_009633.1"/>
</dbReference>
<evidence type="ECO:0000313" key="1">
    <source>
        <dbReference type="EMBL" id="ABR48566.1"/>
    </source>
</evidence>
<dbReference type="EMBL" id="CP000724">
    <property type="protein sequence ID" value="ABR48566.1"/>
    <property type="molecule type" value="Genomic_DNA"/>
</dbReference>
<proteinExistence type="predicted"/>
<accession>A6TQU8</accession>
<dbReference type="eggNOG" id="COG4695">
    <property type="taxonomic scope" value="Bacteria"/>
</dbReference>
<dbReference type="KEGG" id="amt:Amet_2412"/>
<evidence type="ECO:0000313" key="2">
    <source>
        <dbReference type="Proteomes" id="UP000001572"/>
    </source>
</evidence>